<comment type="caution">
    <text evidence="2">The sequence shown here is derived from an EMBL/GenBank/DDBJ whole genome shotgun (WGS) entry which is preliminary data.</text>
</comment>
<proteinExistence type="predicted"/>
<sequence>MRWRRRRPRRPPPRPAPHPAGNPAGAGRRRCGCRSCRPPYFEDRRHRGELFEQIAEVGVDLLPLGVGELVHRRPSGAVVLRVERGLRTVQRRVQLRQPGVARLQQAAQPAEDRPGPVQVGPRRRQVRPAAVVGAGRQLELLGVLDDLVRPQAHRRRVHPRLRPLLLQGAHRAVQGGGRRPQRGRGLAVPQPVLDPVEAGEVLVGGRAGSTGHRPVDGRVRVAEGVVGRAHPLVDQMCGQPVAAGRGQVAAVDVRLQLPRAGREFVDPLPHPLLVRQRRRDQVVLVDRRRGRPLRLLPRHHHGRPGHRVGVVLQALERVAAAAQVHGHRPGRPRRQTLHLAVDQPGPRVGEIDLGSRARRVVQVEDLRTGLRPDPAPAAGAGRHLDHGVPQAVGRRGRLRVGRRRAATGAGGQHGRGHRGGDHDDRGGGLPPPEAVRPRGLGGVWRNYAVRCGGHAGPPVRCGGSVRLMLSTAWRSHAVADARESTIPRQFTDQPPKGTLSGVFNPAIPTGPRPRPSPYIPCPRLRGGLSRSSPRP</sequence>
<dbReference type="EMBL" id="CAJVAX010000021">
    <property type="protein sequence ID" value="CAG7655807.1"/>
    <property type="molecule type" value="Genomic_DNA"/>
</dbReference>
<gene>
    <name evidence="2" type="ORF">SBRY_70250</name>
</gene>
<accession>A0A9W4H7B9</accession>
<protein>
    <submittedName>
        <fullName evidence="2">Uncharacterized protein</fullName>
    </submittedName>
</protein>
<dbReference type="AlphaFoldDB" id="A0A9W4H7B9"/>
<feature type="region of interest" description="Disordered" evidence="1">
    <location>
        <begin position="488"/>
        <end position="535"/>
    </location>
</feature>
<feature type="compositionally biased region" description="Basic residues" evidence="1">
    <location>
        <begin position="1"/>
        <end position="12"/>
    </location>
</feature>
<feature type="region of interest" description="Disordered" evidence="1">
    <location>
        <begin position="367"/>
        <end position="438"/>
    </location>
</feature>
<organism evidence="2 3">
    <name type="scientific">Actinacidiphila bryophytorum</name>
    <dbReference type="NCBI Taxonomy" id="1436133"/>
    <lineage>
        <taxon>Bacteria</taxon>
        <taxon>Bacillati</taxon>
        <taxon>Actinomycetota</taxon>
        <taxon>Actinomycetes</taxon>
        <taxon>Kitasatosporales</taxon>
        <taxon>Streptomycetaceae</taxon>
        <taxon>Actinacidiphila</taxon>
    </lineage>
</organism>
<dbReference type="Proteomes" id="UP001153328">
    <property type="component" value="Unassembled WGS sequence"/>
</dbReference>
<keyword evidence="3" id="KW-1185">Reference proteome</keyword>
<feature type="compositionally biased region" description="Low complexity" evidence="1">
    <location>
        <begin position="521"/>
        <end position="535"/>
    </location>
</feature>
<evidence type="ECO:0000256" key="1">
    <source>
        <dbReference type="SAM" id="MobiDB-lite"/>
    </source>
</evidence>
<reference evidence="2" key="1">
    <citation type="submission" date="2021-06" db="EMBL/GenBank/DDBJ databases">
        <authorList>
            <person name="Arsene-Ploetze F."/>
        </authorList>
    </citation>
    <scope>NUCLEOTIDE SEQUENCE</scope>
    <source>
        <strain evidence="2">SBRY1</strain>
    </source>
</reference>
<evidence type="ECO:0000313" key="3">
    <source>
        <dbReference type="Proteomes" id="UP001153328"/>
    </source>
</evidence>
<feature type="region of interest" description="Disordered" evidence="1">
    <location>
        <begin position="101"/>
        <end position="125"/>
    </location>
</feature>
<evidence type="ECO:0000313" key="2">
    <source>
        <dbReference type="EMBL" id="CAG7655807.1"/>
    </source>
</evidence>
<feature type="region of interest" description="Disordered" evidence="1">
    <location>
        <begin position="1"/>
        <end position="32"/>
    </location>
</feature>
<name>A0A9W4H7B9_9ACTN</name>
<feature type="compositionally biased region" description="Basic residues" evidence="1">
    <location>
        <begin position="394"/>
        <end position="405"/>
    </location>
</feature>
<feature type="compositionally biased region" description="Pro residues" evidence="1">
    <location>
        <begin position="508"/>
        <end position="520"/>
    </location>
</feature>